<evidence type="ECO:0000313" key="2">
    <source>
        <dbReference type="Proteomes" id="UP000770785"/>
    </source>
</evidence>
<gene>
    <name evidence="1" type="ORF">GGR27_001046</name>
</gene>
<accession>A0ABX0X965</accession>
<dbReference type="Proteomes" id="UP000770785">
    <property type="component" value="Unassembled WGS sequence"/>
</dbReference>
<dbReference type="PANTHER" id="PTHR35145">
    <property type="entry name" value="CYTOPLASMIC PROTEIN-RELATED"/>
    <property type="match status" value="1"/>
</dbReference>
<dbReference type="Pfam" id="PF04237">
    <property type="entry name" value="YjbR"/>
    <property type="match status" value="1"/>
</dbReference>
<proteinExistence type="predicted"/>
<comment type="caution">
    <text evidence="1">The sequence shown here is derived from an EMBL/GenBank/DDBJ whole genome shotgun (WGS) entry which is preliminary data.</text>
</comment>
<dbReference type="Gene3D" id="3.90.1150.30">
    <property type="match status" value="1"/>
</dbReference>
<name>A0ABX0X965_9BACT</name>
<dbReference type="InterPro" id="IPR058532">
    <property type="entry name" value="YjbR/MT2646/Rv2570-like"/>
</dbReference>
<dbReference type="SUPFAM" id="SSF142906">
    <property type="entry name" value="YjbR-like"/>
    <property type="match status" value="1"/>
</dbReference>
<dbReference type="PANTHER" id="PTHR35145:SF1">
    <property type="entry name" value="CYTOPLASMIC PROTEIN"/>
    <property type="match status" value="1"/>
</dbReference>
<organism evidence="1 2">
    <name type="scientific">Neolewinella antarctica</name>
    <dbReference type="NCBI Taxonomy" id="442734"/>
    <lineage>
        <taxon>Bacteria</taxon>
        <taxon>Pseudomonadati</taxon>
        <taxon>Bacteroidota</taxon>
        <taxon>Saprospiria</taxon>
        <taxon>Saprospirales</taxon>
        <taxon>Lewinellaceae</taxon>
        <taxon>Neolewinella</taxon>
    </lineage>
</organism>
<protein>
    <submittedName>
        <fullName evidence="1">DNA-binding protein (MmcQ/YjbR family)</fullName>
    </submittedName>
</protein>
<dbReference type="InterPro" id="IPR038056">
    <property type="entry name" value="YjbR-like_sf"/>
</dbReference>
<evidence type="ECO:0000313" key="1">
    <source>
        <dbReference type="EMBL" id="NJC25565.1"/>
    </source>
</evidence>
<dbReference type="RefSeq" id="WP_168036314.1">
    <property type="nucleotide sequence ID" value="NZ_JAATJH010000001.1"/>
</dbReference>
<dbReference type="GO" id="GO:0003677">
    <property type="term" value="F:DNA binding"/>
    <property type="evidence" value="ECO:0007669"/>
    <property type="project" value="UniProtKB-KW"/>
</dbReference>
<reference evidence="1 2" key="1">
    <citation type="submission" date="2020-03" db="EMBL/GenBank/DDBJ databases">
        <title>Genomic Encyclopedia of Type Strains, Phase IV (KMG-IV): sequencing the most valuable type-strain genomes for metagenomic binning, comparative biology and taxonomic classification.</title>
        <authorList>
            <person name="Goeker M."/>
        </authorList>
    </citation>
    <scope>NUCLEOTIDE SEQUENCE [LARGE SCALE GENOMIC DNA]</scope>
    <source>
        <strain evidence="1 2">DSM 105096</strain>
    </source>
</reference>
<dbReference type="InterPro" id="IPR007351">
    <property type="entry name" value="YjbR"/>
</dbReference>
<keyword evidence="2" id="KW-1185">Reference proteome</keyword>
<sequence length="118" mass="13452">MTIDTLRDYLLAKPAATESLPFGPTSLVFKVAGKMFAVTGLEDPDLRVNLKCDPDRASQLREHHTAIRPGWHMNKRHWNTLYIDEGDLRESLVFELVDHSYDLVVGSLTRKAREEFGL</sequence>
<dbReference type="EMBL" id="JAATJH010000001">
    <property type="protein sequence ID" value="NJC25565.1"/>
    <property type="molecule type" value="Genomic_DNA"/>
</dbReference>
<keyword evidence="1" id="KW-0238">DNA-binding</keyword>